<dbReference type="SMART" id="SM00267">
    <property type="entry name" value="GGDEF"/>
    <property type="match status" value="1"/>
</dbReference>
<dbReference type="AlphaFoldDB" id="A0AA48H1A5"/>
<dbReference type="SUPFAM" id="SSF141868">
    <property type="entry name" value="EAL domain-like"/>
    <property type="match status" value="1"/>
</dbReference>
<dbReference type="PANTHER" id="PTHR33121:SF71">
    <property type="entry name" value="OXYGEN SENSOR PROTEIN DOSP"/>
    <property type="match status" value="1"/>
</dbReference>
<keyword evidence="5" id="KW-1185">Reference proteome</keyword>
<dbReference type="InterPro" id="IPR035919">
    <property type="entry name" value="EAL_sf"/>
</dbReference>
<evidence type="ECO:0000256" key="1">
    <source>
        <dbReference type="SAM" id="Coils"/>
    </source>
</evidence>
<dbReference type="InterPro" id="IPR029787">
    <property type="entry name" value="Nucleotide_cyclase"/>
</dbReference>
<proteinExistence type="predicted"/>
<gene>
    <name evidence="4" type="ORF">METESE_31230</name>
</gene>
<name>A0AA48H1A5_9BACT</name>
<dbReference type="Proteomes" id="UP001228113">
    <property type="component" value="Chromosome"/>
</dbReference>
<evidence type="ECO:0000313" key="5">
    <source>
        <dbReference type="Proteomes" id="UP001228113"/>
    </source>
</evidence>
<protein>
    <recommendedName>
        <fullName evidence="6">Diguanylate cyclase (GGDEF) domain-containing protein</fullName>
    </recommendedName>
</protein>
<dbReference type="PANTHER" id="PTHR33121">
    <property type="entry name" value="CYCLIC DI-GMP PHOSPHODIESTERASE PDEF"/>
    <property type="match status" value="1"/>
</dbReference>
<dbReference type="InterPro" id="IPR001633">
    <property type="entry name" value="EAL_dom"/>
</dbReference>
<keyword evidence="1" id="KW-0175">Coiled coil</keyword>
<feature type="domain" description="EAL" evidence="2">
    <location>
        <begin position="205"/>
        <end position="462"/>
    </location>
</feature>
<dbReference type="SMART" id="SM00052">
    <property type="entry name" value="EAL"/>
    <property type="match status" value="1"/>
</dbReference>
<dbReference type="CDD" id="cd01948">
    <property type="entry name" value="EAL"/>
    <property type="match status" value="1"/>
</dbReference>
<dbReference type="InterPro" id="IPR050706">
    <property type="entry name" value="Cyclic-di-GMP_PDE-like"/>
</dbReference>
<dbReference type="PROSITE" id="PS50887">
    <property type="entry name" value="GGDEF"/>
    <property type="match status" value="1"/>
</dbReference>
<sequence>MLLKDSDALELVEQLAQARKEVAQLKSQLESLRDQDPLTGLPNRIRLADRTGQAILMAHRQGNMVAVLFVELDRFKSVTQTLGFADADDLCMQLTRRISVLLRPGDTLARVGTDQFAVLLPEVRDPLEPLKIAQGILDALAIPYRVSQREVRLTASIGISLSPQDGDNAATLQKEAENACNRAKNGGGNAIQCTTLTLSEAAFERQQMDAALGEALAKNEMRLFYQPQFNMEGHIIGMEALLRWQHPVLGSVPPSKFVPLAEENLLIHALGEWALATACRQAAVWQALSPRPIKLAVNVSPVQLAHPRLVDQVARVLRESKLSPSCLELEITESTLLKNPDPRHTPLHDLKALGVRIGLDDFGTGYSSLSYLQQLPIDTLKIDQAFVRNMHPDRPGVISSNPIVQTIVNLGNNLGLALVAEGVETQAQKETLHAMGCHSFQGYLMGRPMEAAAMGIHLETQINSAFNALLGHPNLERAN</sequence>
<evidence type="ECO:0000313" key="4">
    <source>
        <dbReference type="EMBL" id="BDU78165.1"/>
    </source>
</evidence>
<dbReference type="GO" id="GO:0071111">
    <property type="term" value="F:cyclic-guanylate-specific phosphodiesterase activity"/>
    <property type="evidence" value="ECO:0007669"/>
    <property type="project" value="InterPro"/>
</dbReference>
<dbReference type="RefSeq" id="WP_243329598.1">
    <property type="nucleotide sequence ID" value="NZ_AP027081.1"/>
</dbReference>
<evidence type="ECO:0008006" key="6">
    <source>
        <dbReference type="Google" id="ProtNLM"/>
    </source>
</evidence>
<dbReference type="CDD" id="cd01949">
    <property type="entry name" value="GGDEF"/>
    <property type="match status" value="1"/>
</dbReference>
<dbReference type="InterPro" id="IPR043128">
    <property type="entry name" value="Rev_trsase/Diguanyl_cyclase"/>
</dbReference>
<feature type="domain" description="GGDEF" evidence="3">
    <location>
        <begin position="63"/>
        <end position="196"/>
    </location>
</feature>
<dbReference type="Gene3D" id="3.20.20.450">
    <property type="entry name" value="EAL domain"/>
    <property type="match status" value="1"/>
</dbReference>
<dbReference type="KEGG" id="msea:METESE_31230"/>
<reference evidence="4" key="1">
    <citation type="journal article" date="2023" name="Int. J. Syst. Evol. Microbiol.">
        <title>Mesoterricola silvestris gen. nov., sp. nov., Mesoterricola sediminis sp. nov., Geothrix oryzae sp. nov., Geothrix edaphica sp. nov., Geothrix rubra sp. nov., and Geothrix limicola sp. nov., six novel members of Acidobacteriota isolated from soils.</title>
        <authorList>
            <person name="Itoh H."/>
            <person name="Sugisawa Y."/>
            <person name="Mise K."/>
            <person name="Xu Z."/>
            <person name="Kuniyasu M."/>
            <person name="Ushijima N."/>
            <person name="Kawano K."/>
            <person name="Kobayashi E."/>
            <person name="Shiratori Y."/>
            <person name="Masuda Y."/>
            <person name="Senoo K."/>
        </authorList>
    </citation>
    <scope>NUCLEOTIDE SEQUENCE</scope>
    <source>
        <strain evidence="4">W786</strain>
    </source>
</reference>
<dbReference type="InterPro" id="IPR000160">
    <property type="entry name" value="GGDEF_dom"/>
</dbReference>
<accession>A0AA48H1A5</accession>
<dbReference type="Pfam" id="PF00563">
    <property type="entry name" value="EAL"/>
    <property type="match status" value="1"/>
</dbReference>
<dbReference type="NCBIfam" id="TIGR00254">
    <property type="entry name" value="GGDEF"/>
    <property type="match status" value="1"/>
</dbReference>
<dbReference type="Gene3D" id="3.30.70.270">
    <property type="match status" value="1"/>
</dbReference>
<evidence type="ECO:0000259" key="2">
    <source>
        <dbReference type="PROSITE" id="PS50883"/>
    </source>
</evidence>
<dbReference type="SUPFAM" id="SSF55073">
    <property type="entry name" value="Nucleotide cyclase"/>
    <property type="match status" value="1"/>
</dbReference>
<organism evidence="4 5">
    <name type="scientific">Mesoterricola sediminis</name>
    <dbReference type="NCBI Taxonomy" id="2927980"/>
    <lineage>
        <taxon>Bacteria</taxon>
        <taxon>Pseudomonadati</taxon>
        <taxon>Acidobacteriota</taxon>
        <taxon>Holophagae</taxon>
        <taxon>Holophagales</taxon>
        <taxon>Holophagaceae</taxon>
        <taxon>Mesoterricola</taxon>
    </lineage>
</organism>
<feature type="coiled-coil region" evidence="1">
    <location>
        <begin position="8"/>
        <end position="35"/>
    </location>
</feature>
<dbReference type="Pfam" id="PF00990">
    <property type="entry name" value="GGDEF"/>
    <property type="match status" value="1"/>
</dbReference>
<dbReference type="PROSITE" id="PS50883">
    <property type="entry name" value="EAL"/>
    <property type="match status" value="1"/>
</dbReference>
<dbReference type="EMBL" id="AP027081">
    <property type="protein sequence ID" value="BDU78165.1"/>
    <property type="molecule type" value="Genomic_DNA"/>
</dbReference>
<evidence type="ECO:0000259" key="3">
    <source>
        <dbReference type="PROSITE" id="PS50887"/>
    </source>
</evidence>